<dbReference type="eggNOG" id="ENOG503354A">
    <property type="taxonomic scope" value="Bacteria"/>
</dbReference>
<reference evidence="2 3" key="2">
    <citation type="journal article" date="2011" name="Stand. Genomic Sci.">
        <title>Complete genome sequence of Mahella australiensis type strain (50-1 BON).</title>
        <authorList>
            <person name="Sikorski J."/>
            <person name="Teshima H."/>
            <person name="Nolan M."/>
            <person name="Lucas S."/>
            <person name="Hammon N."/>
            <person name="Deshpande S."/>
            <person name="Cheng J.F."/>
            <person name="Pitluck S."/>
            <person name="Liolios K."/>
            <person name="Pagani I."/>
            <person name="Ivanova N."/>
            <person name="Huntemann M."/>
            <person name="Mavromatis K."/>
            <person name="Ovchinikova G."/>
            <person name="Pati A."/>
            <person name="Tapia R."/>
            <person name="Han C."/>
            <person name="Goodwin L."/>
            <person name="Chen A."/>
            <person name="Palaniappan K."/>
            <person name="Land M."/>
            <person name="Hauser L."/>
            <person name="Ngatchou-Djao O.D."/>
            <person name="Rohde M."/>
            <person name="Pukall R."/>
            <person name="Spring S."/>
            <person name="Abt B."/>
            <person name="Goker M."/>
            <person name="Detter J.C."/>
            <person name="Woyke T."/>
            <person name="Bristow J."/>
            <person name="Markowitz V."/>
            <person name="Hugenholtz P."/>
            <person name="Eisen J.A."/>
            <person name="Kyrpides N.C."/>
            <person name="Klenk H.P."/>
            <person name="Lapidus A."/>
        </authorList>
    </citation>
    <scope>NUCLEOTIDE SEQUENCE [LARGE SCALE GENOMIC DNA]</scope>
    <source>
        <strain evidence="3">DSM 15567 / CIP 107919 / 50-1 BON</strain>
    </source>
</reference>
<dbReference type="EMBL" id="CP002360">
    <property type="protein sequence ID" value="AEE96666.1"/>
    <property type="molecule type" value="Genomic_DNA"/>
</dbReference>
<dbReference type="RefSeq" id="WP_013781095.1">
    <property type="nucleotide sequence ID" value="NC_015520.1"/>
</dbReference>
<dbReference type="Proteomes" id="UP000008457">
    <property type="component" value="Chromosome"/>
</dbReference>
<feature type="transmembrane region" description="Helical" evidence="1">
    <location>
        <begin position="6"/>
        <end position="24"/>
    </location>
</feature>
<evidence type="ECO:0000313" key="2">
    <source>
        <dbReference type="EMBL" id="AEE96666.1"/>
    </source>
</evidence>
<keyword evidence="1" id="KW-0472">Membrane</keyword>
<keyword evidence="3" id="KW-1185">Reference proteome</keyword>
<keyword evidence="1" id="KW-0812">Transmembrane</keyword>
<dbReference type="AlphaFoldDB" id="F3ZXZ6"/>
<evidence type="ECO:0000256" key="1">
    <source>
        <dbReference type="SAM" id="Phobius"/>
    </source>
</evidence>
<dbReference type="HOGENOM" id="CLU_1561090_0_0_9"/>
<evidence type="ECO:0000313" key="3">
    <source>
        <dbReference type="Proteomes" id="UP000008457"/>
    </source>
</evidence>
<reference evidence="3" key="1">
    <citation type="submission" date="2010-11" db="EMBL/GenBank/DDBJ databases">
        <title>The complete genome of Mahella australiensis DSM 15567.</title>
        <authorList>
            <consortium name="US DOE Joint Genome Institute (JGI-PGF)"/>
            <person name="Lucas S."/>
            <person name="Copeland A."/>
            <person name="Lapidus A."/>
            <person name="Bruce D."/>
            <person name="Goodwin L."/>
            <person name="Pitluck S."/>
            <person name="Kyrpides N."/>
            <person name="Mavromatis K."/>
            <person name="Pagani I."/>
            <person name="Ivanova N."/>
            <person name="Teshima H."/>
            <person name="Brettin T."/>
            <person name="Detter J.C."/>
            <person name="Han C."/>
            <person name="Tapia R."/>
            <person name="Land M."/>
            <person name="Hauser L."/>
            <person name="Markowitz V."/>
            <person name="Cheng J.-F."/>
            <person name="Hugenholtz P."/>
            <person name="Woyke T."/>
            <person name="Wu D."/>
            <person name="Spring S."/>
            <person name="Pukall R."/>
            <person name="Steenblock K."/>
            <person name="Schneider S."/>
            <person name="Klenk H.-P."/>
            <person name="Eisen J.A."/>
        </authorList>
    </citation>
    <scope>NUCLEOTIDE SEQUENCE [LARGE SCALE GENOMIC DNA]</scope>
    <source>
        <strain evidence="3">DSM 15567 / CIP 107919 / 50-1 BON</strain>
    </source>
</reference>
<protein>
    <submittedName>
        <fullName evidence="2">Uncharacterized protein</fullName>
    </submittedName>
</protein>
<dbReference type="OrthoDB" id="2039553at2"/>
<sequence length="171" mass="19288">MTKKFLYIGMGLFVTIIIVVAIVAHMDTDDRVRVFEKQYKVDLPNDVALATLYDDYGGVPYEGELLYRYSFSSQEGEQFISSIIEAGDWKRLPLSAPLSHLMYGDTAEVGGFAKETGMPKIINGYWRLVGDNVNVLESNDPQALDSLHSFNFSLAIYDEDSKILYMFSIDT</sequence>
<name>F3ZXZ6_MAHA5</name>
<gene>
    <name evidence="2" type="ordered locus">Mahau_1475</name>
</gene>
<accession>F3ZXZ6</accession>
<dbReference type="KEGG" id="mas:Mahau_1475"/>
<keyword evidence="1" id="KW-1133">Transmembrane helix</keyword>
<proteinExistence type="predicted"/>
<organism evidence="2 3">
    <name type="scientific">Mahella australiensis (strain DSM 15567 / CIP 107919 / 50-1 BON)</name>
    <dbReference type="NCBI Taxonomy" id="697281"/>
    <lineage>
        <taxon>Bacteria</taxon>
        <taxon>Bacillati</taxon>
        <taxon>Bacillota</taxon>
        <taxon>Clostridia</taxon>
        <taxon>Thermoanaerobacterales</taxon>
        <taxon>Thermoanaerobacterales Family IV. Incertae Sedis</taxon>
        <taxon>Mahella</taxon>
    </lineage>
</organism>